<evidence type="ECO:0000313" key="1">
    <source>
        <dbReference type="EMBL" id="EFS20591.1"/>
    </source>
</evidence>
<accession>E5BER0</accession>
<dbReference type="RefSeq" id="WP_008800670.1">
    <property type="nucleotide sequence ID" value="NZ_GG657971.1"/>
</dbReference>
<protein>
    <submittedName>
        <fullName evidence="1">Uncharacterized protein</fullName>
    </submittedName>
</protein>
<keyword evidence="2" id="KW-1185">Reference proteome</keyword>
<proteinExistence type="predicted"/>
<dbReference type="Proteomes" id="UP000002975">
    <property type="component" value="Unassembled WGS sequence"/>
</dbReference>
<gene>
    <name evidence="1" type="ORF">FSBG_00088</name>
</gene>
<evidence type="ECO:0000313" key="2">
    <source>
        <dbReference type="Proteomes" id="UP000002975"/>
    </source>
</evidence>
<dbReference type="HOGENOM" id="CLU_2769906_0_0_0"/>
<reference evidence="1 2" key="1">
    <citation type="submission" date="2009-02" db="EMBL/GenBank/DDBJ databases">
        <title>The Genome Sequence of Fusobacterium sp. 3_1_5R.</title>
        <authorList>
            <consortium name="The Broad Institute Genome Sequencing Platform"/>
            <person name="Ward D."/>
            <person name="Young S.K."/>
            <person name="Kodira C.D."/>
            <person name="Zeng Q."/>
            <person name="Koehrsen M."/>
            <person name="Alvarado L."/>
            <person name="Berlin A."/>
            <person name="Borenstein D."/>
            <person name="Chen Z."/>
            <person name="Engels R."/>
            <person name="Freedman E."/>
            <person name="Gellesch M."/>
            <person name="Goldberg J."/>
            <person name="Griggs A."/>
            <person name="Gujja S."/>
            <person name="Heiman D."/>
            <person name="Hepburn T."/>
            <person name="Howarth C."/>
            <person name="Jen D."/>
            <person name="Larson L."/>
            <person name="Lewis B."/>
            <person name="Mehta T."/>
            <person name="Park D."/>
            <person name="Pearson M."/>
            <person name="Roberts A."/>
            <person name="Saif S."/>
            <person name="Shea T."/>
            <person name="Shenoy N."/>
            <person name="Sisk P."/>
            <person name="Stolte C."/>
            <person name="Sykes S."/>
            <person name="Walk T."/>
            <person name="White J."/>
            <person name="Yandava C."/>
            <person name="Allen-Vercoe E."/>
            <person name="Strauss J."/>
            <person name="Ambrose C."/>
            <person name="Lander E."/>
            <person name="Nusbaum C."/>
            <person name="Galagan J."/>
            <person name="Birren B."/>
        </authorList>
    </citation>
    <scope>NUCLEOTIDE SEQUENCE [LARGE SCALE GENOMIC DNA]</scope>
    <source>
        <strain evidence="1 2">3_1_5R</strain>
    </source>
</reference>
<dbReference type="AlphaFoldDB" id="E5BER0"/>
<dbReference type="EMBL" id="GG657971">
    <property type="protein sequence ID" value="EFS20591.1"/>
    <property type="molecule type" value="Genomic_DNA"/>
</dbReference>
<sequence length="69" mass="8554">MSKDRLCSEISYNHYMKDFSLVTTKKISDYDIVEYLKENFSEYDDVDIEKSFIEELYFYSDIFIKRHWK</sequence>
<name>E5BER0_9FUSO</name>
<dbReference type="BioCyc" id="FSP469605-HMP:GTSP-89-MONOMER"/>
<organism evidence="1 2">
    <name type="scientific">Fusobacterium gonidiaformans 3-1-5R</name>
    <dbReference type="NCBI Taxonomy" id="469605"/>
    <lineage>
        <taxon>Bacteria</taxon>
        <taxon>Fusobacteriati</taxon>
        <taxon>Fusobacteriota</taxon>
        <taxon>Fusobacteriia</taxon>
        <taxon>Fusobacteriales</taxon>
        <taxon>Fusobacteriaceae</taxon>
        <taxon>Fusobacterium</taxon>
    </lineage>
</organism>